<dbReference type="InterPro" id="IPR037012">
    <property type="entry name" value="NanQ/TabA/YiaL_sf"/>
</dbReference>
<proteinExistence type="predicted"/>
<keyword evidence="2" id="KW-1185">Reference proteome</keyword>
<dbReference type="InterPro" id="IPR004375">
    <property type="entry name" value="NanQ/TabA/YiaL"/>
</dbReference>
<dbReference type="Gene3D" id="2.60.120.370">
    <property type="entry name" value="YhcH/YjgK/YiaL"/>
    <property type="match status" value="1"/>
</dbReference>
<dbReference type="NCBIfam" id="TIGR00022">
    <property type="entry name" value="YhcH/YjgK/YiaL family protein"/>
    <property type="match status" value="1"/>
</dbReference>
<dbReference type="Pfam" id="PF04074">
    <property type="entry name" value="DUF386"/>
    <property type="match status" value="1"/>
</dbReference>
<comment type="caution">
    <text evidence="1">The sequence shown here is derived from an EMBL/GenBank/DDBJ whole genome shotgun (WGS) entry which is preliminary data.</text>
</comment>
<dbReference type="PANTHER" id="PTHR34986:SF4">
    <property type="entry name" value="EVOLVED BETA-GALACTOSIDASE SUBUNIT BETA-RELATED"/>
    <property type="match status" value="1"/>
</dbReference>
<reference evidence="2" key="1">
    <citation type="submission" date="2023-07" db="EMBL/GenBank/DDBJ databases">
        <title>Molecular identification of indigenous halophilic bacteria isolated from red sea cost, biodegradation of synthetic dyes and assessment of degraded metabolite toxicity.</title>
        <authorList>
            <person name="Chaieb K."/>
            <person name="Altayb H.N."/>
        </authorList>
    </citation>
    <scope>NUCLEOTIDE SEQUENCE [LARGE SCALE GENOMIC DNA]</scope>
    <source>
        <strain evidence="2">K20</strain>
    </source>
</reference>
<gene>
    <name evidence="1" type="ORF">LDJ79_22500</name>
</gene>
<organism evidence="1 2">
    <name type="scientific">Vibrio tritonius</name>
    <dbReference type="NCBI Taxonomy" id="1435069"/>
    <lineage>
        <taxon>Bacteria</taxon>
        <taxon>Pseudomonadati</taxon>
        <taxon>Pseudomonadota</taxon>
        <taxon>Gammaproteobacteria</taxon>
        <taxon>Vibrionales</taxon>
        <taxon>Vibrionaceae</taxon>
        <taxon>Vibrio</taxon>
    </lineage>
</organism>
<sequence>MFIATQAELSFTRALHPKLVSLINQVFDKVNSGLEDGRYALEGDNAFFMLVHDQTHPISERIPECHRQYLDVQCLLEGEETFGYSTQPFTGLDNDMLAEKDLAFSLQLQNERFVTLGAGDLIVFYPGQPHRPLVAVNDTPAPVRKAIIKVHKDILV</sequence>
<name>A0ABS7YT79_9VIBR</name>
<protein>
    <submittedName>
        <fullName evidence="1">YhcH/YjgK/YiaL family protein</fullName>
    </submittedName>
</protein>
<dbReference type="EMBL" id="JAIWIU010000214">
    <property type="protein sequence ID" value="MCA2018901.1"/>
    <property type="molecule type" value="Genomic_DNA"/>
</dbReference>
<dbReference type="RefSeq" id="WP_225252185.1">
    <property type="nucleotide sequence ID" value="NZ_JAIWIU010000214.1"/>
</dbReference>
<dbReference type="SUPFAM" id="SSF51197">
    <property type="entry name" value="Clavaminate synthase-like"/>
    <property type="match status" value="1"/>
</dbReference>
<dbReference type="Proteomes" id="UP001199044">
    <property type="component" value="Unassembled WGS sequence"/>
</dbReference>
<evidence type="ECO:0000313" key="1">
    <source>
        <dbReference type="EMBL" id="MCA2018901.1"/>
    </source>
</evidence>
<dbReference type="PANTHER" id="PTHR34986">
    <property type="entry name" value="EVOLVED BETA-GALACTOSIDASE SUBUNIT BETA"/>
    <property type="match status" value="1"/>
</dbReference>
<evidence type="ECO:0000313" key="2">
    <source>
        <dbReference type="Proteomes" id="UP001199044"/>
    </source>
</evidence>
<accession>A0ABS7YT79</accession>